<dbReference type="FunFam" id="3.80.30.20:FF:000001">
    <property type="entry name" value="tRNA-2-methylthio-N(6)-dimethylallyladenosine synthase 2"/>
    <property type="match status" value="1"/>
</dbReference>
<dbReference type="FunFam" id="3.40.50.12160:FF:000004">
    <property type="entry name" value="Threonylcarbamoyladenosine tRNA methylthiotransferase MtaB"/>
    <property type="match status" value="1"/>
</dbReference>
<evidence type="ECO:0000256" key="12">
    <source>
        <dbReference type="ARBA" id="ARBA00031213"/>
    </source>
</evidence>
<dbReference type="SFLD" id="SFLDG01061">
    <property type="entry name" value="methylthiotransferase"/>
    <property type="match status" value="1"/>
</dbReference>
<dbReference type="SFLD" id="SFLDG01082">
    <property type="entry name" value="B12-binding_domain_containing"/>
    <property type="match status" value="1"/>
</dbReference>
<feature type="domain" description="Radical SAM core" evidence="17">
    <location>
        <begin position="138"/>
        <end position="366"/>
    </location>
</feature>
<dbReference type="InterPro" id="IPR006467">
    <property type="entry name" value="MiaB-like_bact"/>
</dbReference>
<evidence type="ECO:0000313" key="19">
    <source>
        <dbReference type="Proteomes" id="UP000623172"/>
    </source>
</evidence>
<keyword evidence="7" id="KW-0949">S-adenosyl-L-methionine</keyword>
<comment type="function">
    <text evidence="2">Catalyzes the methylthiolation of N6-threonylcarbamoyladenosine (t(6)A), leading to the formation of 2-methylthio-N6-threonylcarbamoyladenosine (ms(2)t(6)A) at position 37 in tRNAs that read codons beginning with adenine.</text>
</comment>
<reference evidence="18" key="1">
    <citation type="submission" date="2020-08" db="EMBL/GenBank/DDBJ databases">
        <title>Genome public.</title>
        <authorList>
            <person name="Liu C."/>
            <person name="Sun Q."/>
        </authorList>
    </citation>
    <scope>NUCLEOTIDE SEQUENCE</scope>
    <source>
        <strain evidence="18">NSJ-53</strain>
    </source>
</reference>
<dbReference type="EMBL" id="JACRSR010000001">
    <property type="protein sequence ID" value="MBC8530908.1"/>
    <property type="molecule type" value="Genomic_DNA"/>
</dbReference>
<evidence type="ECO:0000256" key="8">
    <source>
        <dbReference type="ARBA" id="ARBA00022694"/>
    </source>
</evidence>
<dbReference type="Proteomes" id="UP000623172">
    <property type="component" value="Unassembled WGS sequence"/>
</dbReference>
<comment type="cofactor">
    <cofactor evidence="1">
        <name>[4Fe-4S] cluster</name>
        <dbReference type="ChEBI" id="CHEBI:49883"/>
    </cofactor>
</comment>
<dbReference type="InterPro" id="IPR006638">
    <property type="entry name" value="Elp3/MiaA/NifB-like_rSAM"/>
</dbReference>
<dbReference type="InterPro" id="IPR013848">
    <property type="entry name" value="Methylthiotransferase_N"/>
</dbReference>
<dbReference type="Pfam" id="PF00919">
    <property type="entry name" value="UPF0004"/>
    <property type="match status" value="1"/>
</dbReference>
<dbReference type="InterPro" id="IPR058240">
    <property type="entry name" value="rSAM_sf"/>
</dbReference>
<dbReference type="SUPFAM" id="SSF102114">
    <property type="entry name" value="Radical SAM enzymes"/>
    <property type="match status" value="1"/>
</dbReference>
<dbReference type="PANTHER" id="PTHR11918">
    <property type="entry name" value="RADICAL SAM PROTEINS"/>
    <property type="match status" value="1"/>
</dbReference>
<keyword evidence="10" id="KW-0408">Iron</keyword>
<dbReference type="InterPro" id="IPR005839">
    <property type="entry name" value="Methylthiotransferase"/>
</dbReference>
<dbReference type="InterPro" id="IPR007197">
    <property type="entry name" value="rSAM"/>
</dbReference>
<dbReference type="PANTHER" id="PTHR11918:SF45">
    <property type="entry name" value="THREONYLCARBAMOYLADENOSINE TRNA METHYLTHIOTRANSFERASE"/>
    <property type="match status" value="1"/>
</dbReference>
<dbReference type="RefSeq" id="WP_249314979.1">
    <property type="nucleotide sequence ID" value="NZ_JACRSR010000001.1"/>
</dbReference>
<evidence type="ECO:0000256" key="15">
    <source>
        <dbReference type="ARBA" id="ARBA00069898"/>
    </source>
</evidence>
<dbReference type="PROSITE" id="PS01278">
    <property type="entry name" value="MTTASE_RADICAL"/>
    <property type="match status" value="1"/>
</dbReference>
<comment type="similarity">
    <text evidence="14">Belongs to the methylthiotransferase family. MtaB subfamily.</text>
</comment>
<dbReference type="InterPro" id="IPR034557">
    <property type="entry name" value="ThrcA_tRNA_MEthiotransferase"/>
</dbReference>
<keyword evidence="11" id="KW-0411">Iron-sulfur</keyword>
<dbReference type="NCBIfam" id="TIGR00089">
    <property type="entry name" value="MiaB/RimO family radical SAM methylthiotransferase"/>
    <property type="match status" value="1"/>
</dbReference>
<keyword evidence="19" id="KW-1185">Reference proteome</keyword>
<keyword evidence="8" id="KW-0819">tRNA processing</keyword>
<dbReference type="PROSITE" id="PS51449">
    <property type="entry name" value="MTTASE_N"/>
    <property type="match status" value="1"/>
</dbReference>
<dbReference type="PROSITE" id="PS51918">
    <property type="entry name" value="RADICAL_SAM"/>
    <property type="match status" value="1"/>
</dbReference>
<keyword evidence="6" id="KW-0808">Transferase</keyword>
<keyword evidence="4" id="KW-0004">4Fe-4S</keyword>
<dbReference type="GO" id="GO:0035598">
    <property type="term" value="F:tRNA (N(6)-L-threonylcarbamoyladenosine(37)-C(2))-methylthiotransferase activity"/>
    <property type="evidence" value="ECO:0007669"/>
    <property type="project" value="UniProtKB-EC"/>
</dbReference>
<evidence type="ECO:0000256" key="7">
    <source>
        <dbReference type="ARBA" id="ARBA00022691"/>
    </source>
</evidence>
<sequence>MKVAFTTLGCKVNQYDTEAMLELFVKAGYEVAAFDEPADVYVINTCTVTAQGDRKSRQMVRRAKRINPKSLVVVAGCYAQTAPQEVMAVDGVDLVLGTENRGRVVEWVEEALRERTPMSRVRAFERGEAFEDLSIASHEGFSRAVLKIQEGCENYCTYCIIPFARGPVRSRPIPSIREEARRLAEAGYREVVLTGIHLTSYGRDTGGTLMDAIRAVHDVEGLQRIRLGSLEPLMISEDFVNSLKELPKVCPHFHLSMQSGSAAVLKRMNRRYTPEEYAGAAELLRAFDPLVALSTDVLTGFPMESEAEFDETCAFVERMAFSRIHVFPFSARQGTAAAKMKGQLDKKTKEARAAKLIRLGECLEREYAGKLLGTRQTVVLEEDLGNDRFSGCTPQYVKTEVQLAGGRSGQLLDVLITGAAGAVLEGTPLTKIAGAAKI</sequence>
<evidence type="ECO:0000256" key="3">
    <source>
        <dbReference type="ARBA" id="ARBA00013273"/>
    </source>
</evidence>
<dbReference type="NCBIfam" id="TIGR01579">
    <property type="entry name" value="MiaB-like-C"/>
    <property type="match status" value="1"/>
</dbReference>
<dbReference type="Pfam" id="PF04055">
    <property type="entry name" value="Radical_SAM"/>
    <property type="match status" value="1"/>
</dbReference>
<dbReference type="AlphaFoldDB" id="A0A926D3Z7"/>
<comment type="catalytic activity">
    <reaction evidence="13">
        <text>N(6)-L-threonylcarbamoyladenosine(37) in tRNA + (sulfur carrier)-SH + AH2 + 2 S-adenosyl-L-methionine = 2-methylsulfanyl-N(6)-L-threonylcarbamoyladenosine(37) in tRNA + (sulfur carrier)-H + 5'-deoxyadenosine + L-methionine + A + S-adenosyl-L-homocysteine + 2 H(+)</text>
        <dbReference type="Rhea" id="RHEA:37075"/>
        <dbReference type="Rhea" id="RHEA-COMP:10163"/>
        <dbReference type="Rhea" id="RHEA-COMP:11092"/>
        <dbReference type="Rhea" id="RHEA-COMP:14737"/>
        <dbReference type="Rhea" id="RHEA-COMP:14739"/>
        <dbReference type="ChEBI" id="CHEBI:13193"/>
        <dbReference type="ChEBI" id="CHEBI:15378"/>
        <dbReference type="ChEBI" id="CHEBI:17319"/>
        <dbReference type="ChEBI" id="CHEBI:17499"/>
        <dbReference type="ChEBI" id="CHEBI:29917"/>
        <dbReference type="ChEBI" id="CHEBI:57844"/>
        <dbReference type="ChEBI" id="CHEBI:57856"/>
        <dbReference type="ChEBI" id="CHEBI:59789"/>
        <dbReference type="ChEBI" id="CHEBI:64428"/>
        <dbReference type="ChEBI" id="CHEBI:74418"/>
        <dbReference type="ChEBI" id="CHEBI:74420"/>
        <dbReference type="EC" id="2.8.4.5"/>
    </reaction>
</comment>
<protein>
    <recommendedName>
        <fullName evidence="15">Threonylcarbamoyladenosine tRNA methylthiotransferase MtaB</fullName>
        <ecNumber evidence="3">2.8.4.5</ecNumber>
    </recommendedName>
    <alternativeName>
        <fullName evidence="12">tRNA-t(6)A37 methylthiotransferase</fullName>
    </alternativeName>
</protein>
<evidence type="ECO:0000256" key="4">
    <source>
        <dbReference type="ARBA" id="ARBA00022485"/>
    </source>
</evidence>
<dbReference type="SMART" id="SM00729">
    <property type="entry name" value="Elp3"/>
    <property type="match status" value="1"/>
</dbReference>
<accession>A0A926D3Z7</accession>
<dbReference type="GO" id="GO:0051539">
    <property type="term" value="F:4 iron, 4 sulfur cluster binding"/>
    <property type="evidence" value="ECO:0007669"/>
    <property type="project" value="UniProtKB-KW"/>
</dbReference>
<dbReference type="InterPro" id="IPR023404">
    <property type="entry name" value="rSAM_horseshoe"/>
</dbReference>
<dbReference type="CDD" id="cd01335">
    <property type="entry name" value="Radical_SAM"/>
    <property type="match status" value="1"/>
</dbReference>
<dbReference type="InterPro" id="IPR038135">
    <property type="entry name" value="Methylthiotransferase_N_sf"/>
</dbReference>
<keyword evidence="5" id="KW-0963">Cytoplasm</keyword>
<dbReference type="InterPro" id="IPR020612">
    <property type="entry name" value="Methylthiotransferase_CS"/>
</dbReference>
<evidence type="ECO:0000256" key="14">
    <source>
        <dbReference type="ARBA" id="ARBA00061574"/>
    </source>
</evidence>
<evidence type="ECO:0000259" key="16">
    <source>
        <dbReference type="PROSITE" id="PS51449"/>
    </source>
</evidence>
<gene>
    <name evidence="18" type="primary">mtaB</name>
    <name evidence="18" type="ORF">H8696_03505</name>
</gene>
<dbReference type="EC" id="2.8.4.5" evidence="3"/>
<comment type="caution">
    <text evidence="18">The sequence shown here is derived from an EMBL/GenBank/DDBJ whole genome shotgun (WGS) entry which is preliminary data.</text>
</comment>
<dbReference type="Gene3D" id="3.80.30.20">
    <property type="entry name" value="tm_1862 like domain"/>
    <property type="match status" value="1"/>
</dbReference>
<feature type="domain" description="MTTase N-terminal" evidence="16">
    <location>
        <begin position="1"/>
        <end position="113"/>
    </location>
</feature>
<dbReference type="Gene3D" id="3.40.50.12160">
    <property type="entry name" value="Methylthiotransferase, N-terminal domain"/>
    <property type="match status" value="1"/>
</dbReference>
<dbReference type="GO" id="GO:0046872">
    <property type="term" value="F:metal ion binding"/>
    <property type="evidence" value="ECO:0007669"/>
    <property type="project" value="UniProtKB-KW"/>
</dbReference>
<evidence type="ECO:0000256" key="5">
    <source>
        <dbReference type="ARBA" id="ARBA00022490"/>
    </source>
</evidence>
<evidence type="ECO:0000256" key="13">
    <source>
        <dbReference type="ARBA" id="ARBA00051661"/>
    </source>
</evidence>
<evidence type="ECO:0000313" key="18">
    <source>
        <dbReference type="EMBL" id="MBC8530908.1"/>
    </source>
</evidence>
<organism evidence="18 19">
    <name type="scientific">Gehongia tenuis</name>
    <dbReference type="NCBI Taxonomy" id="2763655"/>
    <lineage>
        <taxon>Bacteria</taxon>
        <taxon>Bacillati</taxon>
        <taxon>Bacillota</taxon>
        <taxon>Clostridia</taxon>
        <taxon>Christensenellales</taxon>
        <taxon>Christensenellaceae</taxon>
        <taxon>Gehongia</taxon>
    </lineage>
</organism>
<dbReference type="SFLD" id="SFLDS00029">
    <property type="entry name" value="Radical_SAM"/>
    <property type="match status" value="1"/>
</dbReference>
<evidence type="ECO:0000256" key="2">
    <source>
        <dbReference type="ARBA" id="ARBA00002399"/>
    </source>
</evidence>
<proteinExistence type="inferred from homology"/>
<evidence type="ECO:0000256" key="11">
    <source>
        <dbReference type="ARBA" id="ARBA00023014"/>
    </source>
</evidence>
<evidence type="ECO:0000256" key="9">
    <source>
        <dbReference type="ARBA" id="ARBA00022723"/>
    </source>
</evidence>
<evidence type="ECO:0000259" key="17">
    <source>
        <dbReference type="PROSITE" id="PS51918"/>
    </source>
</evidence>
<evidence type="ECO:0000256" key="1">
    <source>
        <dbReference type="ARBA" id="ARBA00001966"/>
    </source>
</evidence>
<name>A0A926D3Z7_9FIRM</name>
<evidence type="ECO:0000256" key="10">
    <source>
        <dbReference type="ARBA" id="ARBA00023004"/>
    </source>
</evidence>
<evidence type="ECO:0000256" key="6">
    <source>
        <dbReference type="ARBA" id="ARBA00022679"/>
    </source>
</evidence>
<keyword evidence="9" id="KW-0479">Metal-binding</keyword>
<dbReference type="SFLD" id="SFLDF00295">
    <property type="entry name" value="threonylcarbamoyladenosine_tRN"/>
    <property type="match status" value="1"/>
</dbReference>